<feature type="domain" description="Helix-turn-helix" evidence="1">
    <location>
        <begin position="1"/>
        <end position="51"/>
    </location>
</feature>
<keyword evidence="3" id="KW-1185">Reference proteome</keyword>
<dbReference type="SUPFAM" id="SSF46955">
    <property type="entry name" value="Putative DNA-binding domain"/>
    <property type="match status" value="1"/>
</dbReference>
<dbReference type="InterPro" id="IPR041657">
    <property type="entry name" value="HTH_17"/>
</dbReference>
<evidence type="ECO:0000313" key="3">
    <source>
        <dbReference type="Proteomes" id="UP000008691"/>
    </source>
</evidence>
<proteinExistence type="predicted"/>
<evidence type="ECO:0000259" key="1">
    <source>
        <dbReference type="Pfam" id="PF12728"/>
    </source>
</evidence>
<dbReference type="InterPro" id="IPR009061">
    <property type="entry name" value="DNA-bd_dom_put_sf"/>
</dbReference>
<reference evidence="2 3" key="1">
    <citation type="journal article" date="2008" name="Res. Microbiol.">
        <title>Viruses in acidic geothermal environments of the Kamchatka Peninsula.</title>
        <authorList>
            <person name="Bize A."/>
            <person name="Peng X."/>
            <person name="Prokofeva M."/>
            <person name="Maclellan K."/>
            <person name="Lucas S."/>
            <person name="Forterre P."/>
            <person name="Garrett R.A."/>
            <person name="Bonch-Osmolovskaya E.A."/>
            <person name="Prangishvili D."/>
        </authorList>
    </citation>
    <scope>NUCLEOTIDE SEQUENCE [LARGE SCALE GENOMIC DNA]</scope>
</reference>
<dbReference type="GeneID" id="6186722"/>
<sequence>MLKPKEVCQILGVSYRTLMRYVNNGYLHPIVLPSGQLRFDEKEVNSLLATRGRREIILFSGKNVTIFSYDEAIIDPDNNIENLRKLLNKIMSNKVSKVIIIDKPEYEGIIEDVCKYFNCTVELYKI</sequence>
<dbReference type="KEGG" id="vg:6186722"/>
<organism evidence="2 3">
    <name type="scientific">Betalipothrixvirus uzonense</name>
    <dbReference type="NCBI Taxonomy" id="512792"/>
    <lineage>
        <taxon>Viruses</taxon>
        <taxon>Adnaviria</taxon>
        <taxon>Zilligvirae</taxon>
        <taxon>Taleaviricota</taxon>
        <taxon>Tokiviricetes</taxon>
        <taxon>Ligamenvirales</taxon>
        <taxon>Lipothrixviridae</taxon>
        <taxon>Betalipothrixvirus</taxon>
    </lineage>
</organism>
<evidence type="ECO:0000313" key="2">
    <source>
        <dbReference type="EMBL" id="ACB37296.1"/>
    </source>
</evidence>
<dbReference type="CDD" id="cd04762">
    <property type="entry name" value="HTH_MerR-trunc"/>
    <property type="match status" value="1"/>
</dbReference>
<dbReference type="Proteomes" id="UP000008691">
    <property type="component" value="Segment"/>
</dbReference>
<dbReference type="RefSeq" id="YP_001798580.1">
    <property type="nucleotide sequence ID" value="NC_010537.1"/>
</dbReference>
<protein>
    <recommendedName>
        <fullName evidence="1">Helix-turn-helix domain-containing protein</fullName>
    </recommendedName>
</protein>
<dbReference type="OrthoDB" id="24331at10239"/>
<dbReference type="EMBL" id="EU545650">
    <property type="protein sequence ID" value="ACB37296.1"/>
    <property type="molecule type" value="Genomic_DNA"/>
</dbReference>
<dbReference type="Gene3D" id="1.10.1660.10">
    <property type="match status" value="1"/>
</dbReference>
<dbReference type="Pfam" id="PF12728">
    <property type="entry name" value="HTH_17"/>
    <property type="match status" value="1"/>
</dbReference>
<name>B2CRN9_9VIRU</name>
<accession>B2CRN9</accession>